<dbReference type="AlphaFoldDB" id="A0A518ER25"/>
<dbReference type="InterPro" id="IPR028994">
    <property type="entry name" value="Integrin_alpha_N"/>
</dbReference>
<accession>A0A518ER25</accession>
<keyword evidence="1" id="KW-0732">Signal</keyword>
<protein>
    <submittedName>
        <fullName evidence="2">Uncharacterized protein</fullName>
    </submittedName>
</protein>
<sequence length="537" mass="57584" precursor="true">MSKSSLTLLVWVFLSSWASAQVTTLVGSETIRPVGNLDLYDRHGWQVELDGDRLAVTSRADDAASLNSGSVSIFQRRQDGVFAFCQKIALPSSATGLAYIGTRLLMYDDWLFVSAFNYTVSGAPCNGALLAYRWVGGCYAHHQTLAPPSGSQYCAFGSHCDFDGEYLFVGASIDAEFGFNHGSLYRYCLRGGIFELQHRFYDTNLSYIGQGLKLTGDGRLLAGGNSKVALLSGVYSSNWVVEEVIYGESVLAEDIEIYGDEILIGSPRFGTSLIKGAVAILDLHPVGMSFREFLYAPGQTVGSNVGDDFGSTFEIQGDWLFVGAHAAFDPAQNAVTGAAFVFERVGNTWEPRYRLLSAPGMGNFDGMGKGITVDGSRLIVGAPYTFVNGLAQVGLSYVFEIGFGNTVCTPLTPNSLGETPRLRAYGSNNAAMQDLELRTEGVPGNGLAVLLAASTASAGMPMAHGDGQLCLGSQVRRLALGQVSMGVARFPISWQHPLISSTAWLDAGTTTYFQAWYRDSNPQPTSNLTGAVAVLME</sequence>
<dbReference type="EMBL" id="CP036434">
    <property type="protein sequence ID" value="QDV06542.1"/>
    <property type="molecule type" value="Genomic_DNA"/>
</dbReference>
<gene>
    <name evidence="2" type="ORF">Poly30_20520</name>
</gene>
<organism evidence="2 3">
    <name type="scientific">Saltatorellus ferox</name>
    <dbReference type="NCBI Taxonomy" id="2528018"/>
    <lineage>
        <taxon>Bacteria</taxon>
        <taxon>Pseudomonadati</taxon>
        <taxon>Planctomycetota</taxon>
        <taxon>Planctomycetia</taxon>
        <taxon>Planctomycetia incertae sedis</taxon>
        <taxon>Saltatorellus</taxon>
    </lineage>
</organism>
<dbReference type="PANTHER" id="PTHR36220:SF1">
    <property type="entry name" value="GAMMA TUBULIN COMPLEX COMPONENT C-TERMINAL DOMAIN-CONTAINING PROTEIN"/>
    <property type="match status" value="1"/>
</dbReference>
<keyword evidence="3" id="KW-1185">Reference proteome</keyword>
<dbReference type="Gene3D" id="2.130.10.130">
    <property type="entry name" value="Integrin alpha, N-terminal"/>
    <property type="match status" value="1"/>
</dbReference>
<name>A0A518ER25_9BACT</name>
<evidence type="ECO:0000313" key="2">
    <source>
        <dbReference type="EMBL" id="QDV06542.1"/>
    </source>
</evidence>
<evidence type="ECO:0000256" key="1">
    <source>
        <dbReference type="SAM" id="SignalP"/>
    </source>
</evidence>
<feature type="signal peptide" evidence="1">
    <location>
        <begin position="1"/>
        <end position="20"/>
    </location>
</feature>
<dbReference type="PANTHER" id="PTHR36220">
    <property type="entry name" value="UNNAMED PRODUCT"/>
    <property type="match status" value="1"/>
</dbReference>
<reference evidence="2 3" key="1">
    <citation type="submission" date="2019-02" db="EMBL/GenBank/DDBJ databases">
        <title>Deep-cultivation of Planctomycetes and their phenomic and genomic characterization uncovers novel biology.</title>
        <authorList>
            <person name="Wiegand S."/>
            <person name="Jogler M."/>
            <person name="Boedeker C."/>
            <person name="Pinto D."/>
            <person name="Vollmers J."/>
            <person name="Rivas-Marin E."/>
            <person name="Kohn T."/>
            <person name="Peeters S.H."/>
            <person name="Heuer A."/>
            <person name="Rast P."/>
            <person name="Oberbeckmann S."/>
            <person name="Bunk B."/>
            <person name="Jeske O."/>
            <person name="Meyerdierks A."/>
            <person name="Storesund J.E."/>
            <person name="Kallscheuer N."/>
            <person name="Luecker S."/>
            <person name="Lage O.M."/>
            <person name="Pohl T."/>
            <person name="Merkel B.J."/>
            <person name="Hornburger P."/>
            <person name="Mueller R.-W."/>
            <person name="Bruemmer F."/>
            <person name="Labrenz M."/>
            <person name="Spormann A.M."/>
            <person name="Op den Camp H."/>
            <person name="Overmann J."/>
            <person name="Amann R."/>
            <person name="Jetten M.S.M."/>
            <person name="Mascher T."/>
            <person name="Medema M.H."/>
            <person name="Devos D.P."/>
            <person name="Kaster A.-K."/>
            <person name="Ovreas L."/>
            <person name="Rohde M."/>
            <person name="Galperin M.Y."/>
            <person name="Jogler C."/>
        </authorList>
    </citation>
    <scope>NUCLEOTIDE SEQUENCE [LARGE SCALE GENOMIC DNA]</scope>
    <source>
        <strain evidence="2 3">Poly30</strain>
    </source>
</reference>
<proteinExistence type="predicted"/>
<dbReference type="Proteomes" id="UP000320390">
    <property type="component" value="Chromosome"/>
</dbReference>
<feature type="chain" id="PRO_5021980912" evidence="1">
    <location>
        <begin position="21"/>
        <end position="537"/>
    </location>
</feature>
<evidence type="ECO:0000313" key="3">
    <source>
        <dbReference type="Proteomes" id="UP000320390"/>
    </source>
</evidence>